<dbReference type="InterPro" id="IPR016192">
    <property type="entry name" value="APOBEC/CMP_deaminase_Zn-bd"/>
</dbReference>
<evidence type="ECO:0000313" key="4">
    <source>
        <dbReference type="EMBL" id="MCO1333748.1"/>
    </source>
</evidence>
<dbReference type="Gene3D" id="3.40.140.10">
    <property type="entry name" value="Cytidine Deaminase, domain 2"/>
    <property type="match status" value="1"/>
</dbReference>
<dbReference type="GO" id="GO:0008270">
    <property type="term" value="F:zinc ion binding"/>
    <property type="evidence" value="ECO:0007669"/>
    <property type="project" value="InterPro"/>
</dbReference>
<evidence type="ECO:0000256" key="2">
    <source>
        <dbReference type="ARBA" id="ARBA00022833"/>
    </source>
</evidence>
<sequence>MYRLLIIAVFLIITPCAYSDLSASEEREQDEILMLLAYSLVMKNWVVPGEKKKRGYNIGAVLFDEKSDKIIGVQLNSIGMCRDKTQHAELRLMQQCLFAKCRGEETNSLTGTTIYTTLEPCMMCAGMMVFLGVNRVVYGQSDPDFGKTIERLKQEYRSGCSYKVADKNRLESICRIEVPPNFRARNIVSRPSGLLEREQLDNSFSLYRLQFGNVITNFLMSGVAEEVYRQARKKLNDYKVINNVNQSIYRQAISTLRDIKLDNMALDQCALWQGHKH</sequence>
<feature type="domain" description="CMP/dCMP-type deaminase" evidence="3">
    <location>
        <begin position="29"/>
        <end position="160"/>
    </location>
</feature>
<dbReference type="PROSITE" id="PS51747">
    <property type="entry name" value="CYT_DCMP_DEAMINASES_2"/>
    <property type="match status" value="1"/>
</dbReference>
<dbReference type="PROSITE" id="PS00903">
    <property type="entry name" value="CYT_DCMP_DEAMINASES_1"/>
    <property type="match status" value="1"/>
</dbReference>
<dbReference type="Proteomes" id="UP001139028">
    <property type="component" value="Unassembled WGS sequence"/>
</dbReference>
<dbReference type="EMBL" id="JALBWM010000014">
    <property type="protein sequence ID" value="MCO1333748.1"/>
    <property type="molecule type" value="Genomic_DNA"/>
</dbReference>
<keyword evidence="5" id="KW-1185">Reference proteome</keyword>
<gene>
    <name evidence="4" type="ORF">MO867_05270</name>
</gene>
<dbReference type="PANTHER" id="PTHR11079:SF162">
    <property type="entry name" value="RIBOFLAVIN BIOSYNTHESIS PROTEIN PYRD, CHLOROPLASTIC"/>
    <property type="match status" value="1"/>
</dbReference>
<dbReference type="RefSeq" id="WP_252465194.1">
    <property type="nucleotide sequence ID" value="NZ_JALBWM010000014.1"/>
</dbReference>
<reference evidence="4" key="1">
    <citation type="journal article" date="2022" name="Arch. Microbiol.">
        <title>Microbulbifer okhotskensis sp. nov., isolated from a deep bottom sediment of the Okhotsk Sea.</title>
        <authorList>
            <person name="Romanenko L."/>
            <person name="Kurilenko V."/>
            <person name="Otstavnykh N."/>
            <person name="Velansky P."/>
            <person name="Isaeva M."/>
            <person name="Mikhailov V."/>
        </authorList>
    </citation>
    <scope>NUCLEOTIDE SEQUENCE</scope>
    <source>
        <strain evidence="4">OS29</strain>
    </source>
</reference>
<dbReference type="InterPro" id="IPR002125">
    <property type="entry name" value="CMP_dCMP_dom"/>
</dbReference>
<dbReference type="GO" id="GO:0002100">
    <property type="term" value="P:tRNA wobble adenosine to inosine editing"/>
    <property type="evidence" value="ECO:0007669"/>
    <property type="project" value="InterPro"/>
</dbReference>
<evidence type="ECO:0000256" key="1">
    <source>
        <dbReference type="ARBA" id="ARBA00022723"/>
    </source>
</evidence>
<proteinExistence type="predicted"/>
<comment type="caution">
    <text evidence="4">The sequence shown here is derived from an EMBL/GenBank/DDBJ whole genome shotgun (WGS) entry which is preliminary data.</text>
</comment>
<protein>
    <submittedName>
        <fullName evidence="4">Nucleoside deaminase</fullName>
    </submittedName>
</protein>
<dbReference type="SUPFAM" id="SSF53927">
    <property type="entry name" value="Cytidine deaminase-like"/>
    <property type="match status" value="1"/>
</dbReference>
<dbReference type="InterPro" id="IPR016193">
    <property type="entry name" value="Cytidine_deaminase-like"/>
</dbReference>
<dbReference type="AlphaFoldDB" id="A0A9X2J455"/>
<dbReference type="PANTHER" id="PTHR11079">
    <property type="entry name" value="CYTOSINE DEAMINASE FAMILY MEMBER"/>
    <property type="match status" value="1"/>
</dbReference>
<dbReference type="GO" id="GO:0052717">
    <property type="term" value="F:tRNA-specific adenosine-34 deaminase activity"/>
    <property type="evidence" value="ECO:0007669"/>
    <property type="project" value="UniProtKB-EC"/>
</dbReference>
<keyword evidence="2" id="KW-0862">Zinc</keyword>
<evidence type="ECO:0000259" key="3">
    <source>
        <dbReference type="PROSITE" id="PS51747"/>
    </source>
</evidence>
<name>A0A9X2J455_9GAMM</name>
<dbReference type="CDD" id="cd01285">
    <property type="entry name" value="nucleoside_deaminase"/>
    <property type="match status" value="1"/>
</dbReference>
<dbReference type="Pfam" id="PF00383">
    <property type="entry name" value="dCMP_cyt_deam_1"/>
    <property type="match status" value="1"/>
</dbReference>
<accession>A0A9X2J455</accession>
<evidence type="ECO:0000313" key="5">
    <source>
        <dbReference type="Proteomes" id="UP001139028"/>
    </source>
</evidence>
<keyword evidence="1" id="KW-0479">Metal-binding</keyword>
<organism evidence="4 5">
    <name type="scientific">Microbulbifer okhotskensis</name>
    <dbReference type="NCBI Taxonomy" id="2926617"/>
    <lineage>
        <taxon>Bacteria</taxon>
        <taxon>Pseudomonadati</taxon>
        <taxon>Pseudomonadota</taxon>
        <taxon>Gammaproteobacteria</taxon>
        <taxon>Cellvibrionales</taxon>
        <taxon>Microbulbiferaceae</taxon>
        <taxon>Microbulbifer</taxon>
    </lineage>
</organism>